<dbReference type="AlphaFoldDB" id="A0A9D1JZA9"/>
<evidence type="ECO:0000313" key="1">
    <source>
        <dbReference type="EMBL" id="HIS76419.1"/>
    </source>
</evidence>
<comment type="caution">
    <text evidence="1">The sequence shown here is derived from an EMBL/GenBank/DDBJ whole genome shotgun (WGS) entry which is preliminary data.</text>
</comment>
<evidence type="ECO:0000313" key="2">
    <source>
        <dbReference type="Proteomes" id="UP000824002"/>
    </source>
</evidence>
<accession>A0A9D1JZA9</accession>
<dbReference type="Proteomes" id="UP000824002">
    <property type="component" value="Unassembled WGS sequence"/>
</dbReference>
<name>A0A9D1JZA9_9FIRM</name>
<gene>
    <name evidence="1" type="ORF">IAB51_06350</name>
</gene>
<proteinExistence type="predicted"/>
<reference evidence="1" key="1">
    <citation type="submission" date="2020-10" db="EMBL/GenBank/DDBJ databases">
        <authorList>
            <person name="Gilroy R."/>
        </authorList>
    </citation>
    <scope>NUCLEOTIDE SEQUENCE</scope>
    <source>
        <strain evidence="1">CHK199-13235</strain>
    </source>
</reference>
<protein>
    <submittedName>
        <fullName evidence="1">Uncharacterized protein</fullName>
    </submittedName>
</protein>
<organism evidence="1 2">
    <name type="scientific">Candidatus Merdivicinus excrementipullorum</name>
    <dbReference type="NCBI Taxonomy" id="2840867"/>
    <lineage>
        <taxon>Bacteria</taxon>
        <taxon>Bacillati</taxon>
        <taxon>Bacillota</taxon>
        <taxon>Clostridia</taxon>
        <taxon>Eubacteriales</taxon>
        <taxon>Oscillospiraceae</taxon>
        <taxon>Oscillospiraceae incertae sedis</taxon>
        <taxon>Candidatus Merdivicinus</taxon>
    </lineage>
</organism>
<dbReference type="EMBL" id="DVJP01000041">
    <property type="protein sequence ID" value="HIS76419.1"/>
    <property type="molecule type" value="Genomic_DNA"/>
</dbReference>
<sequence length="69" mass="7651">MSQKKTALLALYTEAEQKGVKSLILDLTENGGENEQVWIEYIAQPNLLSKNQRPLAKSGGRCWFCPAGI</sequence>
<reference evidence="1" key="2">
    <citation type="journal article" date="2021" name="PeerJ">
        <title>Extensive microbial diversity within the chicken gut microbiome revealed by metagenomics and culture.</title>
        <authorList>
            <person name="Gilroy R."/>
            <person name="Ravi A."/>
            <person name="Getino M."/>
            <person name="Pursley I."/>
            <person name="Horton D.L."/>
            <person name="Alikhan N.F."/>
            <person name="Baker D."/>
            <person name="Gharbi K."/>
            <person name="Hall N."/>
            <person name="Watson M."/>
            <person name="Adriaenssens E.M."/>
            <person name="Foster-Nyarko E."/>
            <person name="Jarju S."/>
            <person name="Secka A."/>
            <person name="Antonio M."/>
            <person name="Oren A."/>
            <person name="Chaudhuri R.R."/>
            <person name="La Ragione R."/>
            <person name="Hildebrand F."/>
            <person name="Pallen M.J."/>
        </authorList>
    </citation>
    <scope>NUCLEOTIDE SEQUENCE</scope>
    <source>
        <strain evidence="1">CHK199-13235</strain>
    </source>
</reference>